<proteinExistence type="predicted"/>
<evidence type="ECO:0000256" key="3">
    <source>
        <dbReference type="ARBA" id="ARBA00022737"/>
    </source>
</evidence>
<dbReference type="InterPro" id="IPR013087">
    <property type="entry name" value="Znf_C2H2_type"/>
</dbReference>
<keyword evidence="4 7" id="KW-0863">Zinc-finger</keyword>
<dbReference type="PANTHER" id="PTHR40626:SF32">
    <property type="entry name" value="ZINC FINGER PROTEIN RST2"/>
    <property type="match status" value="1"/>
</dbReference>
<evidence type="ECO:0000256" key="4">
    <source>
        <dbReference type="ARBA" id="ARBA00022771"/>
    </source>
</evidence>
<feature type="region of interest" description="Disordered" evidence="8">
    <location>
        <begin position="103"/>
        <end position="123"/>
    </location>
</feature>
<name>A0A0A8L330_9SACH</name>
<feature type="region of interest" description="Disordered" evidence="8">
    <location>
        <begin position="222"/>
        <end position="275"/>
    </location>
</feature>
<dbReference type="GO" id="GO:0005634">
    <property type="term" value="C:nucleus"/>
    <property type="evidence" value="ECO:0007669"/>
    <property type="project" value="UniProtKB-SubCell"/>
</dbReference>
<comment type="subcellular location">
    <subcellularLocation>
        <location evidence="1">Nucleus</location>
    </subcellularLocation>
</comment>
<evidence type="ECO:0000313" key="11">
    <source>
        <dbReference type="Proteomes" id="UP000031516"/>
    </source>
</evidence>
<keyword evidence="11" id="KW-1185">Reference proteome</keyword>
<dbReference type="InterPro" id="IPR051059">
    <property type="entry name" value="VerF-like"/>
</dbReference>
<dbReference type="FunFam" id="3.30.160.60:FF:002343">
    <property type="entry name" value="Zinc finger protein 33A"/>
    <property type="match status" value="1"/>
</dbReference>
<dbReference type="PROSITE" id="PS50157">
    <property type="entry name" value="ZINC_FINGER_C2H2_2"/>
    <property type="match status" value="2"/>
</dbReference>
<accession>A0A0A8L330</accession>
<dbReference type="Gene3D" id="3.30.160.60">
    <property type="entry name" value="Classic Zinc Finger"/>
    <property type="match status" value="2"/>
</dbReference>
<dbReference type="SUPFAM" id="SSF57667">
    <property type="entry name" value="beta-beta-alpha zinc fingers"/>
    <property type="match status" value="1"/>
</dbReference>
<organism evidence="10 11">
    <name type="scientific">Kluyveromyces dobzhanskii CBS 2104</name>
    <dbReference type="NCBI Taxonomy" id="1427455"/>
    <lineage>
        <taxon>Eukaryota</taxon>
        <taxon>Fungi</taxon>
        <taxon>Dikarya</taxon>
        <taxon>Ascomycota</taxon>
        <taxon>Saccharomycotina</taxon>
        <taxon>Saccharomycetes</taxon>
        <taxon>Saccharomycetales</taxon>
        <taxon>Saccharomycetaceae</taxon>
        <taxon>Kluyveromyces</taxon>
    </lineage>
</organism>
<dbReference type="GO" id="GO:0000981">
    <property type="term" value="F:DNA-binding transcription factor activity, RNA polymerase II-specific"/>
    <property type="evidence" value="ECO:0007669"/>
    <property type="project" value="InterPro"/>
</dbReference>
<keyword evidence="6" id="KW-0539">Nucleus</keyword>
<dbReference type="EMBL" id="CCBQ010000021">
    <property type="protein sequence ID" value="CDO93250.1"/>
    <property type="molecule type" value="Genomic_DNA"/>
</dbReference>
<evidence type="ECO:0000256" key="5">
    <source>
        <dbReference type="ARBA" id="ARBA00022833"/>
    </source>
</evidence>
<dbReference type="PROSITE" id="PS00028">
    <property type="entry name" value="ZINC_FINGER_C2H2_1"/>
    <property type="match status" value="1"/>
</dbReference>
<evidence type="ECO:0000259" key="9">
    <source>
        <dbReference type="PROSITE" id="PS50157"/>
    </source>
</evidence>
<evidence type="ECO:0000256" key="1">
    <source>
        <dbReference type="ARBA" id="ARBA00004123"/>
    </source>
</evidence>
<comment type="caution">
    <text evidence="10">The sequence shown here is derived from an EMBL/GenBank/DDBJ whole genome shotgun (WGS) entry which is preliminary data.</text>
</comment>
<reference evidence="10 11" key="1">
    <citation type="submission" date="2014-03" db="EMBL/GenBank/DDBJ databases">
        <title>The genome of Kluyveromyces dobzhanskii.</title>
        <authorList>
            <person name="Nystedt B."/>
            <person name="Astrom S."/>
        </authorList>
    </citation>
    <scope>NUCLEOTIDE SEQUENCE [LARGE SCALE GENOMIC DNA]</scope>
    <source>
        <strain evidence="10 11">CBS 2104</strain>
    </source>
</reference>
<evidence type="ECO:0000256" key="6">
    <source>
        <dbReference type="ARBA" id="ARBA00023242"/>
    </source>
</evidence>
<sequence length="282" mass="30506">MEFTRQEHLARHIRKHTGEKPFQCHLCLRFFSRLDNLKQHVESVHSVSMANAQLKNSKKKSVSLPSTPSTLTPMGPAVLMSISPVAGSNQELLSNLPLPASSAPNPIEGLQQPLPARPSGPFQPQPFIDLNQGPPITTRNISPTLTSPSASVYRSASLPQVQFNPYQHIPMVQPLAQPTLAQPTLPQATFHHAAKSTVLAAHVFPSSVYYAPPVHHQVRNDYGLRTPSSTPVSLVPPPPLPLASCEPAQQHSIASAQAEASRPPPMTGLSSPKKLSLKHILS</sequence>
<dbReference type="Proteomes" id="UP000031516">
    <property type="component" value="Unassembled WGS sequence"/>
</dbReference>
<feature type="domain" description="C2H2-type" evidence="9">
    <location>
        <begin position="1"/>
        <end position="21"/>
    </location>
</feature>
<keyword evidence="3" id="KW-0677">Repeat</keyword>
<protein>
    <submittedName>
        <fullName evidence="10">WGS project CCBQ000000000 data, contig 00043</fullName>
    </submittedName>
</protein>
<dbReference type="Pfam" id="PF00096">
    <property type="entry name" value="zf-C2H2"/>
    <property type="match status" value="1"/>
</dbReference>
<evidence type="ECO:0000256" key="8">
    <source>
        <dbReference type="SAM" id="MobiDB-lite"/>
    </source>
</evidence>
<dbReference type="GO" id="GO:0008270">
    <property type="term" value="F:zinc ion binding"/>
    <property type="evidence" value="ECO:0007669"/>
    <property type="project" value="UniProtKB-KW"/>
</dbReference>
<keyword evidence="2" id="KW-0479">Metal-binding</keyword>
<dbReference type="GO" id="GO:0000978">
    <property type="term" value="F:RNA polymerase II cis-regulatory region sequence-specific DNA binding"/>
    <property type="evidence" value="ECO:0007669"/>
    <property type="project" value="InterPro"/>
</dbReference>
<gene>
    <name evidence="10" type="ORF">KLDO_g1552</name>
</gene>
<dbReference type="PANTHER" id="PTHR40626">
    <property type="entry name" value="MIP31509P"/>
    <property type="match status" value="1"/>
</dbReference>
<dbReference type="OrthoDB" id="10018191at2759"/>
<feature type="domain" description="C2H2-type" evidence="9">
    <location>
        <begin position="22"/>
        <end position="50"/>
    </location>
</feature>
<evidence type="ECO:0000256" key="7">
    <source>
        <dbReference type="PROSITE-ProRule" id="PRU00042"/>
    </source>
</evidence>
<dbReference type="GO" id="GO:0000785">
    <property type="term" value="C:chromatin"/>
    <property type="evidence" value="ECO:0007669"/>
    <property type="project" value="TreeGrafter"/>
</dbReference>
<keyword evidence="5" id="KW-0862">Zinc</keyword>
<dbReference type="AlphaFoldDB" id="A0A0A8L330"/>
<evidence type="ECO:0000256" key="2">
    <source>
        <dbReference type="ARBA" id="ARBA00022723"/>
    </source>
</evidence>
<dbReference type="InterPro" id="IPR036236">
    <property type="entry name" value="Znf_C2H2_sf"/>
</dbReference>
<evidence type="ECO:0000313" key="10">
    <source>
        <dbReference type="EMBL" id="CDO93250.1"/>
    </source>
</evidence>